<comment type="subcellular location">
    <subcellularLocation>
        <location evidence="1">Nucleus</location>
    </subcellularLocation>
</comment>
<evidence type="ECO:0000313" key="8">
    <source>
        <dbReference type="Proteomes" id="UP000010556"/>
    </source>
</evidence>
<keyword evidence="4" id="KW-0862">Zinc</keyword>
<evidence type="ECO:0000256" key="2">
    <source>
        <dbReference type="ARBA" id="ARBA00022723"/>
    </source>
</evidence>
<evidence type="ECO:0000256" key="1">
    <source>
        <dbReference type="ARBA" id="ARBA00004123"/>
    </source>
</evidence>
<dbReference type="AlphaFoldDB" id="L5MB50"/>
<proteinExistence type="predicted"/>
<feature type="domain" description="C2H2-type" evidence="6">
    <location>
        <begin position="24"/>
        <end position="44"/>
    </location>
</feature>
<evidence type="ECO:0000259" key="6">
    <source>
        <dbReference type="PROSITE" id="PS00028"/>
    </source>
</evidence>
<accession>L5MB50</accession>
<dbReference type="GO" id="GO:0000981">
    <property type="term" value="F:DNA-binding transcription factor activity, RNA polymerase II-specific"/>
    <property type="evidence" value="ECO:0007669"/>
    <property type="project" value="TreeGrafter"/>
</dbReference>
<evidence type="ECO:0000256" key="5">
    <source>
        <dbReference type="ARBA" id="ARBA00023242"/>
    </source>
</evidence>
<organism evidence="7 8">
    <name type="scientific">Myotis davidii</name>
    <name type="common">David's myotis</name>
    <dbReference type="NCBI Taxonomy" id="225400"/>
    <lineage>
        <taxon>Eukaryota</taxon>
        <taxon>Metazoa</taxon>
        <taxon>Chordata</taxon>
        <taxon>Craniata</taxon>
        <taxon>Vertebrata</taxon>
        <taxon>Euteleostomi</taxon>
        <taxon>Mammalia</taxon>
        <taxon>Eutheria</taxon>
        <taxon>Laurasiatheria</taxon>
        <taxon>Chiroptera</taxon>
        <taxon>Yangochiroptera</taxon>
        <taxon>Vespertilionidae</taxon>
        <taxon>Myotis</taxon>
    </lineage>
</organism>
<evidence type="ECO:0000256" key="4">
    <source>
        <dbReference type="ARBA" id="ARBA00022833"/>
    </source>
</evidence>
<keyword evidence="5" id="KW-0539">Nucleus</keyword>
<dbReference type="GO" id="GO:0000978">
    <property type="term" value="F:RNA polymerase II cis-regulatory region sequence-specific DNA binding"/>
    <property type="evidence" value="ECO:0007669"/>
    <property type="project" value="TreeGrafter"/>
</dbReference>
<dbReference type="PROSITE" id="PS00028">
    <property type="entry name" value="ZINC_FINGER_C2H2_1"/>
    <property type="match status" value="1"/>
</dbReference>
<sequence>MAAEVSHGSKQELSDLKAQSLTTCEVCGACFETCKGLSSHVPSHLQQLGVAKSESSSAPIDLLYKLVKQKCLPDTPLGLPWA</sequence>
<keyword evidence="3" id="KW-0863">Zinc-finger</keyword>
<dbReference type="Proteomes" id="UP000010556">
    <property type="component" value="Unassembled WGS sequence"/>
</dbReference>
<dbReference type="PANTHER" id="PTHR24396">
    <property type="entry name" value="ZINC FINGER PROTEIN"/>
    <property type="match status" value="1"/>
</dbReference>
<dbReference type="EMBL" id="KB102335">
    <property type="protein sequence ID" value="ELK35542.1"/>
    <property type="molecule type" value="Genomic_DNA"/>
</dbReference>
<dbReference type="GO" id="GO:0008270">
    <property type="term" value="F:zinc ion binding"/>
    <property type="evidence" value="ECO:0007669"/>
    <property type="project" value="UniProtKB-KW"/>
</dbReference>
<evidence type="ECO:0000313" key="7">
    <source>
        <dbReference type="EMBL" id="ELK35542.1"/>
    </source>
</evidence>
<dbReference type="GO" id="GO:0005634">
    <property type="term" value="C:nucleus"/>
    <property type="evidence" value="ECO:0007669"/>
    <property type="project" value="UniProtKB-SubCell"/>
</dbReference>
<evidence type="ECO:0000256" key="3">
    <source>
        <dbReference type="ARBA" id="ARBA00022771"/>
    </source>
</evidence>
<reference evidence="8" key="1">
    <citation type="journal article" date="2013" name="Science">
        <title>Comparative analysis of bat genomes provides insight into the evolution of flight and immunity.</title>
        <authorList>
            <person name="Zhang G."/>
            <person name="Cowled C."/>
            <person name="Shi Z."/>
            <person name="Huang Z."/>
            <person name="Bishop-Lilly K.A."/>
            <person name="Fang X."/>
            <person name="Wynne J.W."/>
            <person name="Xiong Z."/>
            <person name="Baker M.L."/>
            <person name="Zhao W."/>
            <person name="Tachedjian M."/>
            <person name="Zhu Y."/>
            <person name="Zhou P."/>
            <person name="Jiang X."/>
            <person name="Ng J."/>
            <person name="Yang L."/>
            <person name="Wu L."/>
            <person name="Xiao J."/>
            <person name="Feng Y."/>
            <person name="Chen Y."/>
            <person name="Sun X."/>
            <person name="Zhang Y."/>
            <person name="Marsh G.A."/>
            <person name="Crameri G."/>
            <person name="Broder C.C."/>
            <person name="Frey K.G."/>
            <person name="Wang L.F."/>
            <person name="Wang J."/>
        </authorList>
    </citation>
    <scope>NUCLEOTIDE SEQUENCE [LARGE SCALE GENOMIC DNA]</scope>
</reference>
<dbReference type="InterPro" id="IPR013087">
    <property type="entry name" value="Znf_C2H2_type"/>
</dbReference>
<keyword evidence="2" id="KW-0479">Metal-binding</keyword>
<keyword evidence="8" id="KW-1185">Reference proteome</keyword>
<dbReference type="InterPro" id="IPR051643">
    <property type="entry name" value="Transcr_Reg_ZincFinger"/>
</dbReference>
<gene>
    <name evidence="7" type="ORF">MDA_GLEAN10001925</name>
</gene>
<dbReference type="PANTHER" id="PTHR24396:SF22">
    <property type="entry name" value="PROTEIN WIZ"/>
    <property type="match status" value="1"/>
</dbReference>
<protein>
    <submittedName>
        <fullName evidence="7">Protein Wiz</fullName>
    </submittedName>
</protein>
<name>L5MB50_MYODS</name>